<evidence type="ECO:0000313" key="2">
    <source>
        <dbReference type="Proteomes" id="UP001597318"/>
    </source>
</evidence>
<reference evidence="2" key="1">
    <citation type="journal article" date="2019" name="Int. J. Syst. Evol. Microbiol.">
        <title>The Global Catalogue of Microorganisms (GCM) 10K type strain sequencing project: providing services to taxonomists for standard genome sequencing and annotation.</title>
        <authorList>
            <consortium name="The Broad Institute Genomics Platform"/>
            <consortium name="The Broad Institute Genome Sequencing Center for Infectious Disease"/>
            <person name="Wu L."/>
            <person name="Ma J."/>
        </authorList>
    </citation>
    <scope>NUCLEOTIDE SEQUENCE [LARGE SCALE GENOMIC DNA]</scope>
    <source>
        <strain evidence="2">CGMCC 1.15474</strain>
    </source>
</reference>
<organism evidence="1 2">
    <name type="scientific">Metabacillus endolithicus</name>
    <dbReference type="NCBI Taxonomy" id="1535204"/>
    <lineage>
        <taxon>Bacteria</taxon>
        <taxon>Bacillati</taxon>
        <taxon>Bacillota</taxon>
        <taxon>Bacilli</taxon>
        <taxon>Bacillales</taxon>
        <taxon>Bacillaceae</taxon>
        <taxon>Metabacillus</taxon>
    </lineage>
</organism>
<proteinExistence type="predicted"/>
<dbReference type="Proteomes" id="UP001597318">
    <property type="component" value="Unassembled WGS sequence"/>
</dbReference>
<gene>
    <name evidence="1" type="ORF">ACFSKK_05815</name>
</gene>
<keyword evidence="2" id="KW-1185">Reference proteome</keyword>
<dbReference type="Pfam" id="PF12788">
    <property type="entry name" value="YmaF"/>
    <property type="match status" value="1"/>
</dbReference>
<evidence type="ECO:0000313" key="1">
    <source>
        <dbReference type="EMBL" id="MFD2213232.1"/>
    </source>
</evidence>
<comment type="caution">
    <text evidence="1">The sequence shown here is derived from an EMBL/GenBank/DDBJ whole genome shotgun (WGS) entry which is preliminary data.</text>
</comment>
<protein>
    <submittedName>
        <fullName evidence="1">YmaF family protein</fullName>
    </submittedName>
</protein>
<name>A0ABW5BSX6_9BACI</name>
<dbReference type="RefSeq" id="WP_247341221.1">
    <property type="nucleotide sequence ID" value="NZ_CP095550.1"/>
</dbReference>
<accession>A0ABW5BSX6</accession>
<dbReference type="EMBL" id="JBHUIK010000001">
    <property type="protein sequence ID" value="MFD2213232.1"/>
    <property type="molecule type" value="Genomic_DNA"/>
</dbReference>
<sequence length="147" mass="16890">MILIGADKPHHAHRFSAITTTYGEHFHIIDGFTREVNGNSFDRHRHLYRGITSFKNKHYHRFYGETGPAIPLPGGGHYHLFEDRTYYNYDEPIDIEYGGVLYGEGERPKHDHRFQGKTYGIVGEDPLARMSCTGITTNLINHKGTMK</sequence>
<dbReference type="InterPro" id="IPR024307">
    <property type="entry name" value="YmaF"/>
</dbReference>